<dbReference type="PANTHER" id="PTHR37419">
    <property type="entry name" value="SERINE/THREONINE-PROTEIN KINASE TOXIN HIPA"/>
    <property type="match status" value="1"/>
</dbReference>
<evidence type="ECO:0000313" key="8">
    <source>
        <dbReference type="Proteomes" id="UP000265419"/>
    </source>
</evidence>
<gene>
    <name evidence="7" type="ORF">DWB68_15435</name>
</gene>
<dbReference type="InterPro" id="IPR052028">
    <property type="entry name" value="HipA_Ser/Thr_kinase"/>
</dbReference>
<evidence type="ECO:0000259" key="5">
    <source>
        <dbReference type="Pfam" id="PF07804"/>
    </source>
</evidence>
<dbReference type="EMBL" id="QQXK01000048">
    <property type="protein sequence ID" value="RII40912.1"/>
    <property type="molecule type" value="Genomic_DNA"/>
</dbReference>
<proteinExistence type="inferred from homology"/>
<keyword evidence="3" id="KW-0418">Kinase</keyword>
<dbReference type="PANTHER" id="PTHR37419:SF1">
    <property type="entry name" value="SERINE_THREONINE-PROTEIN KINASE TOXIN HIPA"/>
    <property type="match status" value="1"/>
</dbReference>
<evidence type="ECO:0000259" key="6">
    <source>
        <dbReference type="Pfam" id="PF13657"/>
    </source>
</evidence>
<dbReference type="GO" id="GO:0004674">
    <property type="term" value="F:protein serine/threonine kinase activity"/>
    <property type="evidence" value="ECO:0007669"/>
    <property type="project" value="TreeGrafter"/>
</dbReference>
<comment type="caution">
    <text evidence="7">The sequence shown here is derived from an EMBL/GenBank/DDBJ whole genome shotgun (WGS) entry which is preliminary data.</text>
</comment>
<feature type="domain" description="HipA-like C-terminal" evidence="5">
    <location>
        <begin position="153"/>
        <end position="397"/>
    </location>
</feature>
<dbReference type="Proteomes" id="UP000265419">
    <property type="component" value="Unassembled WGS sequence"/>
</dbReference>
<dbReference type="RefSeq" id="WP_119426008.1">
    <property type="nucleotide sequence ID" value="NZ_QQXK01000048.1"/>
</dbReference>
<dbReference type="InterPro" id="IPR012893">
    <property type="entry name" value="HipA-like_C"/>
</dbReference>
<dbReference type="Pfam" id="PF13657">
    <property type="entry name" value="Couple_hipA"/>
    <property type="match status" value="1"/>
</dbReference>
<organism evidence="7 8">
    <name type="scientific">Galactobacter valiniphilus</name>
    <dbReference type="NCBI Taxonomy" id="2676122"/>
    <lineage>
        <taxon>Bacteria</taxon>
        <taxon>Bacillati</taxon>
        <taxon>Actinomycetota</taxon>
        <taxon>Actinomycetes</taxon>
        <taxon>Micrococcales</taxon>
        <taxon>Micrococcaceae</taxon>
        <taxon>Galactobacter</taxon>
    </lineage>
</organism>
<comment type="similarity">
    <text evidence="1">Belongs to the HipA Ser/Thr kinase family.</text>
</comment>
<dbReference type="AlphaFoldDB" id="A0A399JA69"/>
<dbReference type="InterPro" id="IPR017508">
    <property type="entry name" value="HipA_N1"/>
</dbReference>
<name>A0A399JA69_9MICC</name>
<reference evidence="7 8" key="1">
    <citation type="submission" date="2018-07" db="EMBL/GenBank/DDBJ databases">
        <title>Arthrobacter sp. nov., isolated from raw cow's milk with high bacterial count.</title>
        <authorList>
            <person name="Hahne J."/>
            <person name="Isele D."/>
            <person name="Lipski A."/>
        </authorList>
    </citation>
    <scope>NUCLEOTIDE SEQUENCE [LARGE SCALE GENOMIC DNA]</scope>
    <source>
        <strain evidence="7 8">JZ R-35</strain>
    </source>
</reference>
<evidence type="ECO:0000256" key="1">
    <source>
        <dbReference type="ARBA" id="ARBA00010164"/>
    </source>
</evidence>
<keyword evidence="8" id="KW-1185">Reference proteome</keyword>
<protein>
    <submittedName>
        <fullName evidence="7">Type II toxin-antitoxin system HipA family toxin</fullName>
    </submittedName>
</protein>
<feature type="region of interest" description="Disordered" evidence="4">
    <location>
        <begin position="431"/>
        <end position="478"/>
    </location>
</feature>
<dbReference type="Pfam" id="PF07804">
    <property type="entry name" value="HipA_C"/>
    <property type="match status" value="1"/>
</dbReference>
<dbReference type="GO" id="GO:0005829">
    <property type="term" value="C:cytosol"/>
    <property type="evidence" value="ECO:0007669"/>
    <property type="project" value="TreeGrafter"/>
</dbReference>
<accession>A0A399JA69</accession>
<evidence type="ECO:0000256" key="3">
    <source>
        <dbReference type="ARBA" id="ARBA00022777"/>
    </source>
</evidence>
<evidence type="ECO:0000256" key="4">
    <source>
        <dbReference type="SAM" id="MobiDB-lite"/>
    </source>
</evidence>
<keyword evidence="2" id="KW-0808">Transferase</keyword>
<feature type="domain" description="HipA N-terminal subdomain 1" evidence="6">
    <location>
        <begin position="8"/>
        <end position="107"/>
    </location>
</feature>
<dbReference type="NCBIfam" id="TIGR03071">
    <property type="entry name" value="couple_hipA"/>
    <property type="match status" value="1"/>
</dbReference>
<sequence length="478" mass="52806">MSESDDLLDVWLNGHLAGTLMRGQSDDVEFAYSDEHLTLRTATPLSVSMPLVQQYYGPKEVMPWLSNLLPDAVEVRDRWAAKFHETRNDPFSLLRHMGQDAPGAVQVVPRGFEPSTLGGTAPITDARIAERIHEIIEDPDHWVDDTDEDEGRFSLGGNQGKFALALVDGVWHEPNGRTPSTHIIKPGMVTTHGHTNSEIQAVEFVTMRAAKRLGLTVAAVEIEDFAGLPAFVTKRYDRLTTSTGTLRMHQEDFCQALSLLPSRKYEEDGGPTMHDMVNVVRENSSRAVAATDLHALAQLFAFNLLTAGVDAHAKNHSLLLSGKAVRLAPAYDLISAHGIWDEKRVQFKSSAAVRYGKERRFRNISGRNLARAADTLGVPRAEFHEMLVQMQSQLPAAFEAAAAELPEGMRSQNVLVMPSRQERFGSDVAARATSQDLEETPSFTPPSNLADRGRPRVWVPGQVEGGRWVSGSYRSRGR</sequence>
<evidence type="ECO:0000256" key="2">
    <source>
        <dbReference type="ARBA" id="ARBA00022679"/>
    </source>
</evidence>
<evidence type="ECO:0000313" key="7">
    <source>
        <dbReference type="EMBL" id="RII40912.1"/>
    </source>
</evidence>